<dbReference type="EMBL" id="CP036290">
    <property type="protein sequence ID" value="QDU84561.1"/>
    <property type="molecule type" value="Genomic_DNA"/>
</dbReference>
<evidence type="ECO:0000313" key="2">
    <source>
        <dbReference type="EMBL" id="QDU84561.1"/>
    </source>
</evidence>
<name>A0A518CZB0_9BACT</name>
<proteinExistence type="predicted"/>
<reference evidence="2 3" key="1">
    <citation type="submission" date="2019-02" db="EMBL/GenBank/DDBJ databases">
        <title>Deep-cultivation of Planctomycetes and their phenomic and genomic characterization uncovers novel biology.</title>
        <authorList>
            <person name="Wiegand S."/>
            <person name="Jogler M."/>
            <person name="Boedeker C."/>
            <person name="Pinto D."/>
            <person name="Vollmers J."/>
            <person name="Rivas-Marin E."/>
            <person name="Kohn T."/>
            <person name="Peeters S.H."/>
            <person name="Heuer A."/>
            <person name="Rast P."/>
            <person name="Oberbeckmann S."/>
            <person name="Bunk B."/>
            <person name="Jeske O."/>
            <person name="Meyerdierks A."/>
            <person name="Storesund J.E."/>
            <person name="Kallscheuer N."/>
            <person name="Luecker S."/>
            <person name="Lage O.M."/>
            <person name="Pohl T."/>
            <person name="Merkel B.J."/>
            <person name="Hornburger P."/>
            <person name="Mueller R.-W."/>
            <person name="Bruemmer F."/>
            <person name="Labrenz M."/>
            <person name="Spormann A.M."/>
            <person name="Op den Camp H."/>
            <person name="Overmann J."/>
            <person name="Amann R."/>
            <person name="Jetten M.S.M."/>
            <person name="Mascher T."/>
            <person name="Medema M.H."/>
            <person name="Devos D.P."/>
            <person name="Kaster A.-K."/>
            <person name="Ovreas L."/>
            <person name="Rohde M."/>
            <person name="Galperin M.Y."/>
            <person name="Jogler C."/>
        </authorList>
    </citation>
    <scope>NUCLEOTIDE SEQUENCE [LARGE SCALE GENOMIC DNA]</scope>
    <source>
        <strain evidence="2 3">Pla163</strain>
    </source>
</reference>
<protein>
    <submittedName>
        <fullName evidence="2">Uncharacterized protein</fullName>
    </submittedName>
</protein>
<evidence type="ECO:0000313" key="3">
    <source>
        <dbReference type="Proteomes" id="UP000319342"/>
    </source>
</evidence>
<dbReference type="Proteomes" id="UP000319342">
    <property type="component" value="Chromosome"/>
</dbReference>
<accession>A0A518CZB0</accession>
<dbReference type="RefSeq" id="WP_145186326.1">
    <property type="nucleotide sequence ID" value="NZ_CP036290.1"/>
</dbReference>
<evidence type="ECO:0000256" key="1">
    <source>
        <dbReference type="SAM" id="SignalP"/>
    </source>
</evidence>
<feature type="chain" id="PRO_5021917868" evidence="1">
    <location>
        <begin position="26"/>
        <end position="346"/>
    </location>
</feature>
<organism evidence="2 3">
    <name type="scientific">Rohdeia mirabilis</name>
    <dbReference type="NCBI Taxonomy" id="2528008"/>
    <lineage>
        <taxon>Bacteria</taxon>
        <taxon>Pseudomonadati</taxon>
        <taxon>Planctomycetota</taxon>
        <taxon>Planctomycetia</taxon>
        <taxon>Planctomycetia incertae sedis</taxon>
        <taxon>Rohdeia</taxon>
    </lineage>
</organism>
<keyword evidence="3" id="KW-1185">Reference proteome</keyword>
<keyword evidence="1" id="KW-0732">Signal</keyword>
<sequence precursor="true">MSASSFGSFLLGSVSLLALASPALADGREPGSVLVYPYQRSALQLQSPDGKGQEELIGVPVFNVVSVTNTNRAGAGSTDVHFQYVNVSDSISPFLFADCTIADRVETLTPADTLSVLTNCHNSAAFAEGYLVVSAMNPNEIDTYWSFNHLIGSIQIISAMGGMYSLNAIPFVAEGLEGLDTDLNNNGARDFDGLEYEELADELYIDSFIGTIPGELILISLTGGNYLTNVKFIIFNDDEFQLSGEYWFACWSRTDLSEISGFFTQLGLKTTVTDARELDTNCDGIGETETGWAIVRPMTSLSITSPNIANPAVLGALTNDVAPWMNARLLWESVAKQDNGRFPAAD</sequence>
<dbReference type="AlphaFoldDB" id="A0A518CZB0"/>
<gene>
    <name evidence="2" type="ORF">Pla163_16720</name>
</gene>
<feature type="signal peptide" evidence="1">
    <location>
        <begin position="1"/>
        <end position="25"/>
    </location>
</feature>